<dbReference type="PIRSF" id="PIRSF001500">
    <property type="entry name" value="Chor_mut_pdt_Ppr"/>
    <property type="match status" value="1"/>
</dbReference>
<protein>
    <recommendedName>
        <fullName evidence="3 10">Prephenate dehydratase</fullName>
        <shortName evidence="10">PDT</shortName>
        <ecNumber evidence="2 10">4.2.1.51</ecNumber>
    </recommendedName>
</protein>
<dbReference type="NCBIfam" id="NF008865">
    <property type="entry name" value="PRK11898.1"/>
    <property type="match status" value="1"/>
</dbReference>
<dbReference type="GO" id="GO:0004664">
    <property type="term" value="F:prephenate dehydratase activity"/>
    <property type="evidence" value="ECO:0007669"/>
    <property type="project" value="UniProtKB-UniRule"/>
</dbReference>
<keyword evidence="5 10" id="KW-0057">Aromatic amino acid biosynthesis</keyword>
<evidence type="ECO:0000256" key="7">
    <source>
        <dbReference type="ARBA" id="ARBA00023239"/>
    </source>
</evidence>
<feature type="domain" description="ACT" evidence="12">
    <location>
        <begin position="194"/>
        <end position="271"/>
    </location>
</feature>
<evidence type="ECO:0000256" key="1">
    <source>
        <dbReference type="ARBA" id="ARBA00004741"/>
    </source>
</evidence>
<feature type="domain" description="Prephenate dehydratase" evidence="11">
    <location>
        <begin position="3"/>
        <end position="178"/>
    </location>
</feature>
<keyword evidence="14" id="KW-1185">Reference proteome</keyword>
<dbReference type="Gene3D" id="3.40.190.10">
    <property type="entry name" value="Periplasmic binding protein-like II"/>
    <property type="match status" value="2"/>
</dbReference>
<dbReference type="InterPro" id="IPR018528">
    <property type="entry name" value="Preph_deHydtase_CS"/>
</dbReference>
<evidence type="ECO:0000313" key="13">
    <source>
        <dbReference type="EMBL" id="MBB6038270.1"/>
    </source>
</evidence>
<comment type="catalytic activity">
    <reaction evidence="8 10">
        <text>prephenate + H(+) = 3-phenylpyruvate + CO2 + H2O</text>
        <dbReference type="Rhea" id="RHEA:21648"/>
        <dbReference type="ChEBI" id="CHEBI:15377"/>
        <dbReference type="ChEBI" id="CHEBI:15378"/>
        <dbReference type="ChEBI" id="CHEBI:16526"/>
        <dbReference type="ChEBI" id="CHEBI:18005"/>
        <dbReference type="ChEBI" id="CHEBI:29934"/>
        <dbReference type="EC" id="4.2.1.51"/>
    </reaction>
</comment>
<organism evidence="13 14">
    <name type="scientific">Phytomonospora endophytica</name>
    <dbReference type="NCBI Taxonomy" id="714109"/>
    <lineage>
        <taxon>Bacteria</taxon>
        <taxon>Bacillati</taxon>
        <taxon>Actinomycetota</taxon>
        <taxon>Actinomycetes</taxon>
        <taxon>Micromonosporales</taxon>
        <taxon>Micromonosporaceae</taxon>
        <taxon>Phytomonospora</taxon>
    </lineage>
</organism>
<dbReference type="UniPathway" id="UPA00121">
    <property type="reaction ID" value="UER00345"/>
</dbReference>
<dbReference type="CDD" id="cd13632">
    <property type="entry name" value="PBP2_Aa-PDT_like"/>
    <property type="match status" value="1"/>
</dbReference>
<dbReference type="RefSeq" id="WP_184791074.1">
    <property type="nucleotide sequence ID" value="NZ_BONT01000008.1"/>
</dbReference>
<dbReference type="CDD" id="cd04905">
    <property type="entry name" value="ACT_CM-PDT"/>
    <property type="match status" value="1"/>
</dbReference>
<dbReference type="Pfam" id="PF01842">
    <property type="entry name" value="ACT"/>
    <property type="match status" value="1"/>
</dbReference>
<evidence type="ECO:0000256" key="4">
    <source>
        <dbReference type="ARBA" id="ARBA00022605"/>
    </source>
</evidence>
<dbReference type="SUPFAM" id="SSF55021">
    <property type="entry name" value="ACT-like"/>
    <property type="match status" value="1"/>
</dbReference>
<dbReference type="PROSITE" id="PS51671">
    <property type="entry name" value="ACT"/>
    <property type="match status" value="1"/>
</dbReference>
<evidence type="ECO:0000256" key="5">
    <source>
        <dbReference type="ARBA" id="ARBA00023141"/>
    </source>
</evidence>
<evidence type="ECO:0000256" key="10">
    <source>
        <dbReference type="RuleBase" id="RU361254"/>
    </source>
</evidence>
<dbReference type="GO" id="GO:0009094">
    <property type="term" value="P:L-phenylalanine biosynthetic process"/>
    <property type="evidence" value="ECO:0007669"/>
    <property type="project" value="UniProtKB-UniPathway"/>
</dbReference>
<dbReference type="FunFam" id="3.30.70.260:FF:000012">
    <property type="entry name" value="Prephenate dehydratase"/>
    <property type="match status" value="1"/>
</dbReference>
<dbReference type="PROSITE" id="PS51171">
    <property type="entry name" value="PREPHENATE_DEHYDR_3"/>
    <property type="match status" value="1"/>
</dbReference>
<dbReference type="Gene3D" id="3.30.70.260">
    <property type="match status" value="1"/>
</dbReference>
<sequence>MVTIAYLGPPGTFSEAAVRRLSPAPDEAVPTRSIPEALDAVRDGAVGAALVPLENSLEGSVPVTLDNLLGGPGLRVVGEVALPVTFALAGRGPLESVRTVASHPHALAQCRGFLRAKLPSASTVEVLSTAAAAQAVLDGTVDAAVCAPIAATALGIPLLAENIGDRPDTATRFVLVVPADTPPPAPTGNDVTSLAVYIAHDRVGALLSVLTELAVRGVNLTRIESRPTGERLGRYVFLLDCAGHVADSRMGEALLGLRRVCAEVRFLGSYPRDTDDPPVAAPAGLTDDDLHAAEDWLRGLRGGA</sequence>
<dbReference type="FunFam" id="3.40.190.10:FF:000064">
    <property type="entry name" value="Prephenate dehydratase"/>
    <property type="match status" value="1"/>
</dbReference>
<evidence type="ECO:0000259" key="12">
    <source>
        <dbReference type="PROSITE" id="PS51671"/>
    </source>
</evidence>
<dbReference type="InterPro" id="IPR008242">
    <property type="entry name" value="Chor_mutase/pphenate_deHydtase"/>
</dbReference>
<dbReference type="PANTHER" id="PTHR21022:SF19">
    <property type="entry name" value="PREPHENATE DEHYDRATASE-RELATED"/>
    <property type="match status" value="1"/>
</dbReference>
<keyword evidence="7 10" id="KW-0456">Lyase</keyword>
<accession>A0A841G299</accession>
<evidence type="ECO:0000259" key="11">
    <source>
        <dbReference type="PROSITE" id="PS51171"/>
    </source>
</evidence>
<evidence type="ECO:0000313" key="14">
    <source>
        <dbReference type="Proteomes" id="UP000548476"/>
    </source>
</evidence>
<dbReference type="SUPFAM" id="SSF53850">
    <property type="entry name" value="Periplasmic binding protein-like II"/>
    <property type="match status" value="1"/>
</dbReference>
<keyword evidence="4 10" id="KW-0028">Amino-acid biosynthesis</keyword>
<dbReference type="InterPro" id="IPR045865">
    <property type="entry name" value="ACT-like_dom_sf"/>
</dbReference>
<evidence type="ECO:0000256" key="6">
    <source>
        <dbReference type="ARBA" id="ARBA00023222"/>
    </source>
</evidence>
<dbReference type="Pfam" id="PF00800">
    <property type="entry name" value="PDT"/>
    <property type="match status" value="1"/>
</dbReference>
<reference evidence="13 14" key="1">
    <citation type="submission" date="2020-08" db="EMBL/GenBank/DDBJ databases">
        <title>Genomic Encyclopedia of Type Strains, Phase IV (KMG-IV): sequencing the most valuable type-strain genomes for metagenomic binning, comparative biology and taxonomic classification.</title>
        <authorList>
            <person name="Goeker M."/>
        </authorList>
    </citation>
    <scope>NUCLEOTIDE SEQUENCE [LARGE SCALE GENOMIC DNA]</scope>
    <source>
        <strain evidence="13 14">YIM 65646</strain>
    </source>
</reference>
<feature type="site" description="Essential for prephenate dehydratase activity" evidence="9">
    <location>
        <position position="171"/>
    </location>
</feature>
<evidence type="ECO:0000256" key="8">
    <source>
        <dbReference type="ARBA" id="ARBA00047848"/>
    </source>
</evidence>
<dbReference type="EC" id="4.2.1.51" evidence="2 10"/>
<dbReference type="GO" id="GO:0005737">
    <property type="term" value="C:cytoplasm"/>
    <property type="evidence" value="ECO:0007669"/>
    <property type="project" value="TreeGrafter"/>
</dbReference>
<dbReference type="InterPro" id="IPR002912">
    <property type="entry name" value="ACT_dom"/>
</dbReference>
<comment type="caution">
    <text evidence="13">The sequence shown here is derived from an EMBL/GenBank/DDBJ whole genome shotgun (WGS) entry which is preliminary data.</text>
</comment>
<dbReference type="PANTHER" id="PTHR21022">
    <property type="entry name" value="PREPHENATE DEHYDRATASE P PROTEIN"/>
    <property type="match status" value="1"/>
</dbReference>
<comment type="pathway">
    <text evidence="1 10">Amino-acid biosynthesis; L-phenylalanine biosynthesis; phenylpyruvate from prephenate: step 1/1.</text>
</comment>
<name>A0A841G299_9ACTN</name>
<dbReference type="EMBL" id="JACHGT010000016">
    <property type="protein sequence ID" value="MBB6038270.1"/>
    <property type="molecule type" value="Genomic_DNA"/>
</dbReference>
<dbReference type="PROSITE" id="PS00858">
    <property type="entry name" value="PREPHENATE_DEHYDR_2"/>
    <property type="match status" value="1"/>
</dbReference>
<proteinExistence type="predicted"/>
<evidence type="ECO:0000256" key="2">
    <source>
        <dbReference type="ARBA" id="ARBA00013147"/>
    </source>
</evidence>
<keyword evidence="6 10" id="KW-0584">Phenylalanine biosynthesis</keyword>
<dbReference type="Proteomes" id="UP000548476">
    <property type="component" value="Unassembled WGS sequence"/>
</dbReference>
<dbReference type="AlphaFoldDB" id="A0A841G299"/>
<gene>
    <name evidence="10" type="primary">pheA</name>
    <name evidence="13" type="ORF">HNR73_006153</name>
</gene>
<evidence type="ECO:0000256" key="9">
    <source>
        <dbReference type="PIRSR" id="PIRSR001500-2"/>
    </source>
</evidence>
<dbReference type="InterPro" id="IPR001086">
    <property type="entry name" value="Preph_deHydtase"/>
</dbReference>
<evidence type="ECO:0000256" key="3">
    <source>
        <dbReference type="ARBA" id="ARBA00021872"/>
    </source>
</evidence>